<proteinExistence type="inferred from homology"/>
<keyword evidence="9" id="KW-0498">Mitosis</keyword>
<evidence type="ECO:0000256" key="4">
    <source>
        <dbReference type="ARBA" id="ARBA00012483"/>
    </source>
</evidence>
<dbReference type="PANTHER" id="PTHR12622">
    <property type="entry name" value="DELTEX-RELATED"/>
    <property type="match status" value="1"/>
</dbReference>
<dbReference type="InterPro" id="IPR039396">
    <property type="entry name" value="Deltex_C"/>
</dbReference>
<organism evidence="13 14">
    <name type="scientific">Lunasporangiospora selenospora</name>
    <dbReference type="NCBI Taxonomy" id="979761"/>
    <lineage>
        <taxon>Eukaryota</taxon>
        <taxon>Fungi</taxon>
        <taxon>Fungi incertae sedis</taxon>
        <taxon>Mucoromycota</taxon>
        <taxon>Mortierellomycotina</taxon>
        <taxon>Mortierellomycetes</taxon>
        <taxon>Mortierellales</taxon>
        <taxon>Mortierellaceae</taxon>
        <taxon>Lunasporangiospora</taxon>
    </lineage>
</organism>
<keyword evidence="9" id="KW-0131">Cell cycle</keyword>
<dbReference type="SUPFAM" id="SSF57850">
    <property type="entry name" value="RING/U-box"/>
    <property type="match status" value="1"/>
</dbReference>
<evidence type="ECO:0000256" key="9">
    <source>
        <dbReference type="ARBA" id="ARBA00022776"/>
    </source>
</evidence>
<keyword evidence="8" id="KW-0479">Metal-binding</keyword>
<comment type="pathway">
    <text evidence="2">Protein modification; protein ubiquitination.</text>
</comment>
<evidence type="ECO:0000256" key="7">
    <source>
        <dbReference type="ARBA" id="ARBA00022679"/>
    </source>
</evidence>
<dbReference type="Gene3D" id="3.30.40.10">
    <property type="entry name" value="Zinc/RING finger domain, C3HC4 (zinc finger)"/>
    <property type="match status" value="1"/>
</dbReference>
<protein>
    <recommendedName>
        <fullName evidence="5">Anaphase-promoting complex subunit 11</fullName>
        <ecNumber evidence="4">2.3.2.27</ecNumber>
    </recommendedName>
</protein>
<comment type="caution">
    <text evidence="13">The sequence shown here is derived from an EMBL/GenBank/DDBJ whole genome shotgun (WGS) entry which is preliminary data.</text>
</comment>
<dbReference type="SMART" id="SM00184">
    <property type="entry name" value="RING"/>
    <property type="match status" value="1"/>
</dbReference>
<feature type="region of interest" description="Disordered" evidence="11">
    <location>
        <begin position="729"/>
        <end position="753"/>
    </location>
</feature>
<evidence type="ECO:0000256" key="11">
    <source>
        <dbReference type="SAM" id="MobiDB-lite"/>
    </source>
</evidence>
<dbReference type="InterPro" id="IPR039398">
    <property type="entry name" value="Deltex_fam"/>
</dbReference>
<dbReference type="GO" id="GO:0097602">
    <property type="term" value="F:cullin family protein binding"/>
    <property type="evidence" value="ECO:0007669"/>
    <property type="project" value="InterPro"/>
</dbReference>
<dbReference type="PROSITE" id="PS50089">
    <property type="entry name" value="ZF_RING_2"/>
    <property type="match status" value="1"/>
</dbReference>
<keyword evidence="10" id="KW-0863">Zinc-finger</keyword>
<keyword evidence="7" id="KW-0808">Transferase</keyword>
<dbReference type="SUPFAM" id="SSF56399">
    <property type="entry name" value="ADP-ribosylation"/>
    <property type="match status" value="1"/>
</dbReference>
<keyword evidence="6" id="KW-0132">Cell division</keyword>
<evidence type="ECO:0000313" key="13">
    <source>
        <dbReference type="EMBL" id="KAF9584045.1"/>
    </source>
</evidence>
<dbReference type="EMBL" id="JAABOA010000516">
    <property type="protein sequence ID" value="KAF9584045.1"/>
    <property type="molecule type" value="Genomic_DNA"/>
</dbReference>
<comment type="catalytic activity">
    <reaction evidence="1">
        <text>S-ubiquitinyl-[E2 ubiquitin-conjugating enzyme]-L-cysteine + [acceptor protein]-L-lysine = [E2 ubiquitin-conjugating enzyme]-L-cysteine + N(6)-ubiquitinyl-[acceptor protein]-L-lysine.</text>
        <dbReference type="EC" id="2.3.2.27"/>
    </reaction>
</comment>
<dbReference type="GO" id="GO:0008270">
    <property type="term" value="F:zinc ion binding"/>
    <property type="evidence" value="ECO:0007669"/>
    <property type="project" value="UniProtKB-KW"/>
</dbReference>
<feature type="compositionally biased region" description="Polar residues" evidence="11">
    <location>
        <begin position="769"/>
        <end position="780"/>
    </location>
</feature>
<dbReference type="Pfam" id="PF12861">
    <property type="entry name" value="zf-ANAPC11"/>
    <property type="match status" value="1"/>
</dbReference>
<evidence type="ECO:0000256" key="3">
    <source>
        <dbReference type="ARBA" id="ARBA00009413"/>
    </source>
</evidence>
<evidence type="ECO:0000256" key="1">
    <source>
        <dbReference type="ARBA" id="ARBA00000900"/>
    </source>
</evidence>
<feature type="compositionally biased region" description="Low complexity" evidence="11">
    <location>
        <begin position="733"/>
        <end position="748"/>
    </location>
</feature>
<evidence type="ECO:0000259" key="12">
    <source>
        <dbReference type="PROSITE" id="PS50089"/>
    </source>
</evidence>
<evidence type="ECO:0000256" key="2">
    <source>
        <dbReference type="ARBA" id="ARBA00004906"/>
    </source>
</evidence>
<dbReference type="Proteomes" id="UP000780801">
    <property type="component" value="Unassembled WGS sequence"/>
</dbReference>
<dbReference type="InterPro" id="IPR001841">
    <property type="entry name" value="Znf_RING"/>
</dbReference>
<dbReference type="GO" id="GO:0003950">
    <property type="term" value="F:NAD+ poly-ADP-ribosyltransferase activity"/>
    <property type="evidence" value="ECO:0007669"/>
    <property type="project" value="InterPro"/>
</dbReference>
<dbReference type="Gene3D" id="3.30.390.130">
    <property type="match status" value="1"/>
</dbReference>
<dbReference type="GO" id="GO:0005680">
    <property type="term" value="C:anaphase-promoting complex"/>
    <property type="evidence" value="ECO:0007669"/>
    <property type="project" value="InterPro"/>
</dbReference>
<dbReference type="GO" id="GO:0016567">
    <property type="term" value="P:protein ubiquitination"/>
    <property type="evidence" value="ECO:0007669"/>
    <property type="project" value="InterPro"/>
</dbReference>
<dbReference type="Gene3D" id="3.90.228.10">
    <property type="match status" value="1"/>
</dbReference>
<feature type="compositionally biased region" description="Low complexity" evidence="11">
    <location>
        <begin position="644"/>
        <end position="661"/>
    </location>
</feature>
<dbReference type="GO" id="GO:0031145">
    <property type="term" value="P:anaphase-promoting complex-dependent catabolic process"/>
    <property type="evidence" value="ECO:0007669"/>
    <property type="project" value="InterPro"/>
</dbReference>
<name>A0A9P6G0H1_9FUNG</name>
<feature type="region of interest" description="Disordered" evidence="11">
    <location>
        <begin position="766"/>
        <end position="792"/>
    </location>
</feature>
<evidence type="ECO:0000256" key="10">
    <source>
        <dbReference type="PROSITE-ProRule" id="PRU00175"/>
    </source>
</evidence>
<dbReference type="Pfam" id="PF18102">
    <property type="entry name" value="DTC"/>
    <property type="match status" value="1"/>
</dbReference>
<dbReference type="GO" id="GO:0061630">
    <property type="term" value="F:ubiquitin protein ligase activity"/>
    <property type="evidence" value="ECO:0007669"/>
    <property type="project" value="UniProtKB-EC"/>
</dbReference>
<dbReference type="OrthoDB" id="8062037at2759"/>
<dbReference type="InterPro" id="IPR012317">
    <property type="entry name" value="Poly(ADP-ribose)pol_cat_dom"/>
</dbReference>
<dbReference type="CDD" id="cd16448">
    <property type="entry name" value="RING-H2"/>
    <property type="match status" value="1"/>
</dbReference>
<evidence type="ECO:0000256" key="6">
    <source>
        <dbReference type="ARBA" id="ARBA00022618"/>
    </source>
</evidence>
<dbReference type="InterPro" id="IPR024991">
    <property type="entry name" value="RING-H2_APC11"/>
</dbReference>
<dbReference type="Pfam" id="PF00644">
    <property type="entry name" value="PARP"/>
    <property type="match status" value="1"/>
</dbReference>
<keyword evidence="14" id="KW-1185">Reference proteome</keyword>
<reference evidence="13" key="1">
    <citation type="journal article" date="2020" name="Fungal Divers.">
        <title>Resolving the Mortierellaceae phylogeny through synthesis of multi-gene phylogenetics and phylogenomics.</title>
        <authorList>
            <person name="Vandepol N."/>
            <person name="Liber J."/>
            <person name="Desiro A."/>
            <person name="Na H."/>
            <person name="Kennedy M."/>
            <person name="Barry K."/>
            <person name="Grigoriev I.V."/>
            <person name="Miller A.N."/>
            <person name="O'Donnell K."/>
            <person name="Stajich J.E."/>
            <person name="Bonito G."/>
        </authorList>
    </citation>
    <scope>NUCLEOTIDE SEQUENCE</scope>
    <source>
        <strain evidence="13">KOD1015</strain>
    </source>
</reference>
<sequence>MEEFSNHFKKFFEDSPPEIEQAPSLPILPPSTGVSKFELHPALIPTYYPEGPIKLLDLDPKTYPDLCSLAAKTFYGHARCWTDYDIKNIRMLRNPIVWKRYQAEKALRRQLAQQDLDIRVAEAKATGKPAGETVPSTELFRDEILFHGTPKLRVDSILMNGLDPRLTVRANYGKGVYFSDSIEKCMQYVDPQYSMNQEYSIVLCCTTRVAALMALHNGAGCKVSKTFGFEKSQILPLCVINFKATNSPSSFFRLSTHSVLFGSKLTYSHSTGDFLVNRTVPTPKDLNSTQSTTEWYDGDTDIIHMTTIAFGVPADSRPQVRSIRYPGRVVWALHLKDAAGVDHYVQCKADVMSSLLSTARSIHNRQEHIDLNALTKNGNHHIRKKKILDEYATIPNVQNLTQLLRTSMVELERIDQEGLATKAEVERIVQLAAQDAIQQGRDPRFMSHDVRLMIHPLEQRFKDLEVLYHQKKAEFQFWSEADIVRGRRVFQLQSELEKEIMEFAAQFTKEREAIAAQTREFQLTAKSSTSLTTMDEINRWAVEAAQEMRDAPQNKDHGVLEQFKMVNTELTMQTVQIWPQVVAELLLPTTMMNNISPMVFKDIVASAKFWPIYPRTRLPNQKLFWMSDYLAWILAEKERRLLQNSRSQHQSSASSNPSQPSGDDQVLTQDQWDHIDPMILKATHGLQSRFGTVIFNREARQKELDTMGQDMMKSLFVLAEPSMLLSGADKASTKASTESASSTNNQSSVDAPKSECPICQDILELPESTPGSEMDNPNTNKSDKNTSETKNGLEPVVKLKSCRHCFHEACITEWFKVKDSQLKCPMCNTMCGTGLRADAAKNSFQGKPIKLGPMPDGVLAYSFDPRLCCYFVYISTPAHSIPNPHATGSSSNTSSRSQRQTIAVQNDSRYAIIPFTARLGPLLLIRLITAYYYGHLFRNGTSITRNQDNVVVWNGIHLRTSFNGQHGYPAPNFEINCWQEIDQKGVAMGLDSLLISIPKEVP</sequence>
<feature type="non-terminal residue" evidence="13">
    <location>
        <position position="1"/>
    </location>
</feature>
<evidence type="ECO:0000256" key="8">
    <source>
        <dbReference type="ARBA" id="ARBA00022723"/>
    </source>
</evidence>
<feature type="region of interest" description="Disordered" evidence="11">
    <location>
        <begin position="644"/>
        <end position="666"/>
    </location>
</feature>
<keyword evidence="10" id="KW-0862">Zinc</keyword>
<evidence type="ECO:0000313" key="14">
    <source>
        <dbReference type="Proteomes" id="UP000780801"/>
    </source>
</evidence>
<comment type="similarity">
    <text evidence="3">Belongs to the Deltex family.</text>
</comment>
<dbReference type="InterPro" id="IPR039399">
    <property type="entry name" value="Deltex_C_sf"/>
</dbReference>
<feature type="domain" description="RING-type" evidence="12">
    <location>
        <begin position="756"/>
        <end position="828"/>
    </location>
</feature>
<dbReference type="EC" id="2.3.2.27" evidence="4"/>
<dbReference type="InterPro" id="IPR013083">
    <property type="entry name" value="Znf_RING/FYVE/PHD"/>
</dbReference>
<dbReference type="GO" id="GO:0051301">
    <property type="term" value="P:cell division"/>
    <property type="evidence" value="ECO:0007669"/>
    <property type="project" value="UniProtKB-KW"/>
</dbReference>
<gene>
    <name evidence="13" type="primary">DTX2</name>
    <name evidence="13" type="ORF">BGW38_007754</name>
</gene>
<dbReference type="AlphaFoldDB" id="A0A9P6G0H1"/>
<accession>A0A9P6G0H1</accession>
<evidence type="ECO:0000256" key="5">
    <source>
        <dbReference type="ARBA" id="ARBA00013928"/>
    </source>
</evidence>